<dbReference type="Gene3D" id="1.50.10.10">
    <property type="match status" value="1"/>
</dbReference>
<dbReference type="RefSeq" id="WP_209140643.1">
    <property type="nucleotide sequence ID" value="NZ_JAGHKO010000004.1"/>
</dbReference>
<proteinExistence type="predicted"/>
<evidence type="ECO:0000313" key="1">
    <source>
        <dbReference type="EMBL" id="MBO9202598.1"/>
    </source>
</evidence>
<accession>A0ABS3YXH8</accession>
<dbReference type="EMBL" id="JAGHKO010000004">
    <property type="protein sequence ID" value="MBO9202598.1"/>
    <property type="molecule type" value="Genomic_DNA"/>
</dbReference>
<name>A0ABS3YXH8_9BACT</name>
<dbReference type="InterPro" id="IPR012341">
    <property type="entry name" value="6hp_glycosidase-like_sf"/>
</dbReference>
<comment type="caution">
    <text evidence="1">The sequence shown here is derived from an EMBL/GenBank/DDBJ whole genome shotgun (WGS) entry which is preliminary data.</text>
</comment>
<protein>
    <submittedName>
        <fullName evidence="1">Uncharacterized protein</fullName>
    </submittedName>
</protein>
<organism evidence="1 2">
    <name type="scientific">Niastella soli</name>
    <dbReference type="NCBI Taxonomy" id="2821487"/>
    <lineage>
        <taxon>Bacteria</taxon>
        <taxon>Pseudomonadati</taxon>
        <taxon>Bacteroidota</taxon>
        <taxon>Chitinophagia</taxon>
        <taxon>Chitinophagales</taxon>
        <taxon>Chitinophagaceae</taxon>
        <taxon>Niastella</taxon>
    </lineage>
</organism>
<evidence type="ECO:0000313" key="2">
    <source>
        <dbReference type="Proteomes" id="UP000677244"/>
    </source>
</evidence>
<gene>
    <name evidence="1" type="ORF">J7I42_20080</name>
</gene>
<keyword evidence="2" id="KW-1185">Reference proteome</keyword>
<dbReference type="Proteomes" id="UP000677244">
    <property type="component" value="Unassembled WGS sequence"/>
</dbReference>
<sequence length="55" mass="6105">MNLVKDMSQAGRETAGTMYHNTDIWHITGPVDAIFWRIWSAGGAWQPAFMGALPV</sequence>
<reference evidence="1 2" key="1">
    <citation type="submission" date="2021-03" db="EMBL/GenBank/DDBJ databases">
        <title>Assistant Professor.</title>
        <authorList>
            <person name="Huq M.A."/>
        </authorList>
    </citation>
    <scope>NUCLEOTIDE SEQUENCE [LARGE SCALE GENOMIC DNA]</scope>
    <source>
        <strain evidence="1 2">MAH-29</strain>
    </source>
</reference>